<keyword evidence="3" id="KW-1185">Reference proteome</keyword>
<dbReference type="EMBL" id="BGZK01000770">
    <property type="protein sequence ID" value="GBP59758.1"/>
    <property type="molecule type" value="Genomic_DNA"/>
</dbReference>
<comment type="caution">
    <text evidence="2">The sequence shown here is derived from an EMBL/GenBank/DDBJ whole genome shotgun (WGS) entry which is preliminary data.</text>
</comment>
<feature type="region of interest" description="Disordered" evidence="1">
    <location>
        <begin position="60"/>
        <end position="82"/>
    </location>
</feature>
<organism evidence="2 3">
    <name type="scientific">Eumeta variegata</name>
    <name type="common">Bagworm moth</name>
    <name type="synonym">Eumeta japonica</name>
    <dbReference type="NCBI Taxonomy" id="151549"/>
    <lineage>
        <taxon>Eukaryota</taxon>
        <taxon>Metazoa</taxon>
        <taxon>Ecdysozoa</taxon>
        <taxon>Arthropoda</taxon>
        <taxon>Hexapoda</taxon>
        <taxon>Insecta</taxon>
        <taxon>Pterygota</taxon>
        <taxon>Neoptera</taxon>
        <taxon>Endopterygota</taxon>
        <taxon>Lepidoptera</taxon>
        <taxon>Glossata</taxon>
        <taxon>Ditrysia</taxon>
        <taxon>Tineoidea</taxon>
        <taxon>Psychidae</taxon>
        <taxon>Oiketicinae</taxon>
        <taxon>Eumeta</taxon>
    </lineage>
</organism>
<proteinExistence type="predicted"/>
<evidence type="ECO:0000313" key="3">
    <source>
        <dbReference type="Proteomes" id="UP000299102"/>
    </source>
</evidence>
<sequence length="105" mass="11395">MYISNFKGVTNALSDLGEEEQGEISIHEPALFPLKTAISQGNNVHFSPWTCDVCTHRGSGSIRRGRGDKRAPPARPTGVGAPTALYADLNPNLIRRTSVEIYSRG</sequence>
<dbReference type="AlphaFoldDB" id="A0A4C1X7J4"/>
<gene>
    <name evidence="2" type="ORF">EVAR_44320_1</name>
</gene>
<name>A0A4C1X7J4_EUMVA</name>
<evidence type="ECO:0000313" key="2">
    <source>
        <dbReference type="EMBL" id="GBP59758.1"/>
    </source>
</evidence>
<accession>A0A4C1X7J4</accession>
<protein>
    <submittedName>
        <fullName evidence="2">Uncharacterized protein</fullName>
    </submittedName>
</protein>
<dbReference type="Proteomes" id="UP000299102">
    <property type="component" value="Unassembled WGS sequence"/>
</dbReference>
<reference evidence="2 3" key="1">
    <citation type="journal article" date="2019" name="Commun. Biol.">
        <title>The bagworm genome reveals a unique fibroin gene that provides high tensile strength.</title>
        <authorList>
            <person name="Kono N."/>
            <person name="Nakamura H."/>
            <person name="Ohtoshi R."/>
            <person name="Tomita M."/>
            <person name="Numata K."/>
            <person name="Arakawa K."/>
        </authorList>
    </citation>
    <scope>NUCLEOTIDE SEQUENCE [LARGE SCALE GENOMIC DNA]</scope>
</reference>
<evidence type="ECO:0000256" key="1">
    <source>
        <dbReference type="SAM" id="MobiDB-lite"/>
    </source>
</evidence>